<proteinExistence type="predicted"/>
<dbReference type="Proteomes" id="UP000324767">
    <property type="component" value="Unassembled WGS sequence"/>
</dbReference>
<organism evidence="2 3">
    <name type="scientific">Lasallia pustulata</name>
    <dbReference type="NCBI Taxonomy" id="136370"/>
    <lineage>
        <taxon>Eukaryota</taxon>
        <taxon>Fungi</taxon>
        <taxon>Dikarya</taxon>
        <taxon>Ascomycota</taxon>
        <taxon>Pezizomycotina</taxon>
        <taxon>Lecanoromycetes</taxon>
        <taxon>OSLEUM clade</taxon>
        <taxon>Umbilicariomycetidae</taxon>
        <taxon>Umbilicariales</taxon>
        <taxon>Umbilicariaceae</taxon>
        <taxon>Lasallia</taxon>
    </lineage>
</organism>
<accession>A0A5M8PX02</accession>
<evidence type="ECO:0000256" key="1">
    <source>
        <dbReference type="SAM" id="SignalP"/>
    </source>
</evidence>
<evidence type="ECO:0000313" key="2">
    <source>
        <dbReference type="EMBL" id="KAA6414185.1"/>
    </source>
</evidence>
<protein>
    <submittedName>
        <fullName evidence="2">Uncharacterized protein</fullName>
    </submittedName>
</protein>
<dbReference type="AlphaFoldDB" id="A0A5M8PX02"/>
<gene>
    <name evidence="2" type="ORF">FRX48_02547</name>
</gene>
<feature type="signal peptide" evidence="1">
    <location>
        <begin position="1"/>
        <end position="21"/>
    </location>
</feature>
<feature type="chain" id="PRO_5024286356" evidence="1">
    <location>
        <begin position="22"/>
        <end position="187"/>
    </location>
</feature>
<name>A0A5M8PX02_9LECA</name>
<keyword evidence="1" id="KW-0732">Signal</keyword>
<sequence>MRVHKFLIVLTLTKLVRMCLALPAAASILLPRSEFCANSPKTIAGTFLAGRKLVHRSLKVRGPDTILWCAPHTRTYVIINLIQNVAQTGIMYLLKNAALDVRQRVAQNGDGLIPNGIYMFDWRTGPWDCQFYCANSNNHQQTWAVIDGAIAAVWDYMLSNNNIGTATFTIYDGGNEVGQGTLEAKYT</sequence>
<evidence type="ECO:0000313" key="3">
    <source>
        <dbReference type="Proteomes" id="UP000324767"/>
    </source>
</evidence>
<dbReference type="EMBL" id="VXIT01000003">
    <property type="protein sequence ID" value="KAA6414185.1"/>
    <property type="molecule type" value="Genomic_DNA"/>
</dbReference>
<comment type="caution">
    <text evidence="2">The sequence shown here is derived from an EMBL/GenBank/DDBJ whole genome shotgun (WGS) entry which is preliminary data.</text>
</comment>
<reference evidence="2 3" key="1">
    <citation type="submission" date="2019-09" db="EMBL/GenBank/DDBJ databases">
        <title>The hologenome of the rock-dwelling lichen Lasallia pustulata.</title>
        <authorList>
            <person name="Greshake Tzovaras B."/>
            <person name="Segers F."/>
            <person name="Bicker A."/>
            <person name="Dal Grande F."/>
            <person name="Otte J."/>
            <person name="Hankeln T."/>
            <person name="Schmitt I."/>
            <person name="Ebersberger I."/>
        </authorList>
    </citation>
    <scope>NUCLEOTIDE SEQUENCE [LARGE SCALE GENOMIC DNA]</scope>
    <source>
        <strain evidence="2">A1-1</strain>
    </source>
</reference>